<gene>
    <name evidence="1" type="ORF">NIES46_03700</name>
</gene>
<dbReference type="Proteomes" id="UP000326169">
    <property type="component" value="Unassembled WGS sequence"/>
</dbReference>
<organism evidence="1 2">
    <name type="scientific">Limnospira platensis NIES-46</name>
    <dbReference type="NCBI Taxonomy" id="1236695"/>
    <lineage>
        <taxon>Bacteria</taxon>
        <taxon>Bacillati</taxon>
        <taxon>Cyanobacteriota</taxon>
        <taxon>Cyanophyceae</taxon>
        <taxon>Oscillatoriophycideae</taxon>
        <taxon>Oscillatoriales</taxon>
        <taxon>Sirenicapillariaceae</taxon>
        <taxon>Limnospira</taxon>
    </lineage>
</organism>
<accession>A0A5M3T369</accession>
<evidence type="ECO:0000313" key="2">
    <source>
        <dbReference type="Proteomes" id="UP000326169"/>
    </source>
</evidence>
<evidence type="ECO:0008006" key="3">
    <source>
        <dbReference type="Google" id="ProtNLM"/>
    </source>
</evidence>
<sequence length="193" mass="22000">MTQTETTTLHSYSSSQPMRLDQAVESCQNCLEGAIALLYSPSSCQIAKLSETQLRKSDGSAIDSQLLEDVFEARVFNQNCELRWLNRLDGEGEAVLLSESEQSIQGFYSHEPIECERLQQQYLLWGEATNTVTTQGWQRLAEARIGKLDIPLDGKLKEKQRVYLWTLEYLAKIDDNFGNFSVIEERLVKLEAK</sequence>
<evidence type="ECO:0000313" key="1">
    <source>
        <dbReference type="EMBL" id="GCE92331.1"/>
    </source>
</evidence>
<dbReference type="EMBL" id="BIMW01000011">
    <property type="protein sequence ID" value="GCE92331.1"/>
    <property type="molecule type" value="Genomic_DNA"/>
</dbReference>
<dbReference type="NCBIfam" id="TIGR03984">
    <property type="entry name" value="CRISPR-associated protein Csx19"/>
    <property type="match status" value="1"/>
</dbReference>
<dbReference type="InterPro" id="IPR023815">
    <property type="entry name" value="CRISPR-assoc_Csx19"/>
</dbReference>
<dbReference type="GeneID" id="301681340"/>
<protein>
    <recommendedName>
        <fullName evidence="3">TIGR03984 family CRISPR-associated protein</fullName>
    </recommendedName>
</protein>
<proteinExistence type="predicted"/>
<keyword evidence="2" id="KW-1185">Reference proteome</keyword>
<name>A0A5M3T369_LIMPL</name>
<reference evidence="1 2" key="1">
    <citation type="journal article" date="2019" name="J Genomics">
        <title>The Draft Genome of a Hydrogen-producing Cyanobacterium, Arthrospira platensis NIES-46.</title>
        <authorList>
            <person name="Suzuki S."/>
            <person name="Yamaguchi H."/>
            <person name="Kawachi M."/>
        </authorList>
    </citation>
    <scope>NUCLEOTIDE SEQUENCE [LARGE SCALE GENOMIC DNA]</scope>
    <source>
        <strain evidence="1 2">NIES-46</strain>
    </source>
</reference>
<dbReference type="RefSeq" id="WP_014275904.1">
    <property type="nucleotide sequence ID" value="NZ_BIMW01000011.1"/>
</dbReference>
<comment type="caution">
    <text evidence="1">The sequence shown here is derived from an EMBL/GenBank/DDBJ whole genome shotgun (WGS) entry which is preliminary data.</text>
</comment>